<name>A0A7J7CES7_TRIWF</name>
<protein>
    <recommendedName>
        <fullName evidence="5">F-box protein</fullName>
    </recommendedName>
</protein>
<dbReference type="AlphaFoldDB" id="A0A7J7CES7"/>
<dbReference type="SUPFAM" id="SSF81383">
    <property type="entry name" value="F-box domain"/>
    <property type="match status" value="1"/>
</dbReference>
<dbReference type="OrthoDB" id="1657203at2759"/>
<evidence type="ECO:0000313" key="3">
    <source>
        <dbReference type="EMBL" id="KAF5732661.1"/>
    </source>
</evidence>
<dbReference type="Pfam" id="PF00646">
    <property type="entry name" value="F-box"/>
    <property type="match status" value="1"/>
</dbReference>
<evidence type="ECO:0000259" key="1">
    <source>
        <dbReference type="Pfam" id="PF00646"/>
    </source>
</evidence>
<dbReference type="InterPro" id="IPR005174">
    <property type="entry name" value="KIB1-4_b-propeller"/>
</dbReference>
<dbReference type="InterPro" id="IPR001810">
    <property type="entry name" value="F-box_dom"/>
</dbReference>
<keyword evidence="4" id="KW-1185">Reference proteome</keyword>
<dbReference type="PANTHER" id="PTHR33110:SF71">
    <property type="entry name" value="F-BOX_KELCH-REPEAT PROTEIN"/>
    <property type="match status" value="1"/>
</dbReference>
<evidence type="ECO:0000259" key="2">
    <source>
        <dbReference type="Pfam" id="PF03478"/>
    </source>
</evidence>
<reference evidence="3 4" key="1">
    <citation type="journal article" date="2020" name="Nat. Commun.">
        <title>Genome of Tripterygium wilfordii and identification of cytochrome P450 involved in triptolide biosynthesis.</title>
        <authorList>
            <person name="Tu L."/>
            <person name="Su P."/>
            <person name="Zhang Z."/>
            <person name="Gao L."/>
            <person name="Wang J."/>
            <person name="Hu T."/>
            <person name="Zhou J."/>
            <person name="Zhang Y."/>
            <person name="Zhao Y."/>
            <person name="Liu Y."/>
            <person name="Song Y."/>
            <person name="Tong Y."/>
            <person name="Lu Y."/>
            <person name="Yang J."/>
            <person name="Xu C."/>
            <person name="Jia M."/>
            <person name="Peters R.J."/>
            <person name="Huang L."/>
            <person name="Gao W."/>
        </authorList>
    </citation>
    <scope>NUCLEOTIDE SEQUENCE [LARGE SCALE GENOMIC DNA]</scope>
    <source>
        <strain evidence="4">cv. XIE 37</strain>
        <tissue evidence="3">Leaf</tissue>
    </source>
</reference>
<dbReference type="EMBL" id="JAAARO010000017">
    <property type="protein sequence ID" value="KAF5732661.1"/>
    <property type="molecule type" value="Genomic_DNA"/>
</dbReference>
<feature type="domain" description="F-box" evidence="1">
    <location>
        <begin position="42"/>
        <end position="76"/>
    </location>
</feature>
<dbReference type="Proteomes" id="UP000593562">
    <property type="component" value="Unassembled WGS sequence"/>
</dbReference>
<feature type="domain" description="KIB1-4 beta-propeller" evidence="2">
    <location>
        <begin position="167"/>
        <end position="437"/>
    </location>
</feature>
<evidence type="ECO:0008006" key="5">
    <source>
        <dbReference type="Google" id="ProtNLM"/>
    </source>
</evidence>
<sequence>MAADTVFHIYRNLGDYLSWSITPSSLFNTKNKASLLPHRSCWEDLPDGIVENIFQRLSTFNRIRMSAVSKSCLRQMKDIRPAPQLPWLLMNDWKFFDLYDGRVGDLKVDKRFKQGWFIGSSRGWLIFAQKSFTYLPWNHIYKAKQYMKENWPSFYSYSSHIISKIKEPTVEAEFFLLNPISKALHQLPCLTAIPVYKHQRHHYLCQCNRECSFKQIAISSSDISQLIVAAVINPDNTEDSIPRLVVCRPGRDKQWTIFSDNGDQVNIGNIYFYRGTLLVLCCCRQGHVNKDYTVVLGEGEAVRIKIVCIGRAASSTLKIPNRVSTAMEEGQEALYIGVPYAVESTQGELLSVIKTTGVFMIKSSVFEFFRTCSFNVFKIDPDTGDSQKMHDIGDQVIFLGGSSCQTFSARDLQLEGIRGNCIYFVEDYLKCRESGIYYLDDGKFERSLPVADFPSGMFLAWFMPNL</sequence>
<proteinExistence type="predicted"/>
<comment type="caution">
    <text evidence="3">The sequence shown here is derived from an EMBL/GenBank/DDBJ whole genome shotgun (WGS) entry which is preliminary data.</text>
</comment>
<gene>
    <name evidence="3" type="ORF">HS088_TW17G00191</name>
</gene>
<evidence type="ECO:0000313" key="4">
    <source>
        <dbReference type="Proteomes" id="UP000593562"/>
    </source>
</evidence>
<dbReference type="PANTHER" id="PTHR33110">
    <property type="entry name" value="F-BOX/KELCH-REPEAT PROTEIN-RELATED"/>
    <property type="match status" value="1"/>
</dbReference>
<accession>A0A7J7CES7</accession>
<dbReference type="Pfam" id="PF03478">
    <property type="entry name" value="Beta-prop_KIB1-4"/>
    <property type="match status" value="1"/>
</dbReference>
<dbReference type="InParanoid" id="A0A7J7CES7"/>
<organism evidence="3 4">
    <name type="scientific">Tripterygium wilfordii</name>
    <name type="common">Thunder God vine</name>
    <dbReference type="NCBI Taxonomy" id="458696"/>
    <lineage>
        <taxon>Eukaryota</taxon>
        <taxon>Viridiplantae</taxon>
        <taxon>Streptophyta</taxon>
        <taxon>Embryophyta</taxon>
        <taxon>Tracheophyta</taxon>
        <taxon>Spermatophyta</taxon>
        <taxon>Magnoliopsida</taxon>
        <taxon>eudicotyledons</taxon>
        <taxon>Gunneridae</taxon>
        <taxon>Pentapetalae</taxon>
        <taxon>rosids</taxon>
        <taxon>fabids</taxon>
        <taxon>Celastrales</taxon>
        <taxon>Celastraceae</taxon>
        <taxon>Tripterygium</taxon>
    </lineage>
</organism>
<dbReference type="InterPro" id="IPR036047">
    <property type="entry name" value="F-box-like_dom_sf"/>
</dbReference>